<organism evidence="1 2">
    <name type="scientific">Gossypium davidsonii</name>
    <name type="common">Davidson's cotton</name>
    <name type="synonym">Gossypium klotzschianum subsp. davidsonii</name>
    <dbReference type="NCBI Taxonomy" id="34287"/>
    <lineage>
        <taxon>Eukaryota</taxon>
        <taxon>Viridiplantae</taxon>
        <taxon>Streptophyta</taxon>
        <taxon>Embryophyta</taxon>
        <taxon>Tracheophyta</taxon>
        <taxon>Spermatophyta</taxon>
        <taxon>Magnoliopsida</taxon>
        <taxon>eudicotyledons</taxon>
        <taxon>Gunneridae</taxon>
        <taxon>Pentapetalae</taxon>
        <taxon>rosids</taxon>
        <taxon>malvids</taxon>
        <taxon>Malvales</taxon>
        <taxon>Malvaceae</taxon>
        <taxon>Malvoideae</taxon>
        <taxon>Gossypium</taxon>
    </lineage>
</organism>
<reference evidence="1 2" key="1">
    <citation type="journal article" date="2019" name="Genome Biol. Evol.">
        <title>Insights into the evolution of the New World diploid cottons (Gossypium, subgenus Houzingenia) based on genome sequencing.</title>
        <authorList>
            <person name="Grover C.E."/>
            <person name="Arick M.A. 2nd"/>
            <person name="Thrash A."/>
            <person name="Conover J.L."/>
            <person name="Sanders W.S."/>
            <person name="Peterson D.G."/>
            <person name="Frelichowski J.E."/>
            <person name="Scheffler J.A."/>
            <person name="Scheffler B.E."/>
            <person name="Wendel J.F."/>
        </authorList>
    </citation>
    <scope>NUCLEOTIDE SEQUENCE [LARGE SCALE GENOMIC DNA]</scope>
    <source>
        <strain evidence="1">27</strain>
        <tissue evidence="1">Leaf</tissue>
    </source>
</reference>
<protein>
    <submittedName>
        <fullName evidence="1">Uncharacterized protein</fullName>
    </submittedName>
</protein>
<evidence type="ECO:0000313" key="1">
    <source>
        <dbReference type="EMBL" id="MBA0628460.1"/>
    </source>
</evidence>
<name>A0A7J8SRM7_GOSDV</name>
<accession>A0A7J8SRM7</accession>
<sequence length="19" mass="2178">MIPLQRPSLGPRKNDARND</sequence>
<dbReference type="EMBL" id="JABFAC010000011">
    <property type="protein sequence ID" value="MBA0628460.1"/>
    <property type="molecule type" value="Genomic_DNA"/>
</dbReference>
<comment type="caution">
    <text evidence="1">The sequence shown here is derived from an EMBL/GenBank/DDBJ whole genome shotgun (WGS) entry which is preliminary data.</text>
</comment>
<keyword evidence="2" id="KW-1185">Reference proteome</keyword>
<gene>
    <name evidence="1" type="ORF">Godav_023184</name>
</gene>
<feature type="non-terminal residue" evidence="1">
    <location>
        <position position="19"/>
    </location>
</feature>
<dbReference type="Proteomes" id="UP000593561">
    <property type="component" value="Unassembled WGS sequence"/>
</dbReference>
<proteinExistence type="predicted"/>
<evidence type="ECO:0000313" key="2">
    <source>
        <dbReference type="Proteomes" id="UP000593561"/>
    </source>
</evidence>
<dbReference type="AlphaFoldDB" id="A0A7J8SRM7"/>